<comment type="caution">
    <text evidence="11">The sequence shown here is derived from an EMBL/GenBank/DDBJ whole genome shotgun (WGS) entry which is preliminary data.</text>
</comment>
<keyword evidence="5" id="KW-0862">Zinc</keyword>
<dbReference type="Pfam" id="PF16187">
    <property type="entry name" value="Peptidase_M16_M"/>
    <property type="match status" value="1"/>
</dbReference>
<organism evidence="11 12">
    <name type="scientific">Patellaria atrata CBS 101060</name>
    <dbReference type="NCBI Taxonomy" id="1346257"/>
    <lineage>
        <taxon>Eukaryota</taxon>
        <taxon>Fungi</taxon>
        <taxon>Dikarya</taxon>
        <taxon>Ascomycota</taxon>
        <taxon>Pezizomycotina</taxon>
        <taxon>Dothideomycetes</taxon>
        <taxon>Dothideomycetes incertae sedis</taxon>
        <taxon>Patellariales</taxon>
        <taxon>Patellariaceae</taxon>
        <taxon>Patellaria</taxon>
    </lineage>
</organism>
<dbReference type="Pfam" id="PF05193">
    <property type="entry name" value="Peptidase_M16_C"/>
    <property type="match status" value="1"/>
</dbReference>
<dbReference type="Proteomes" id="UP000799429">
    <property type="component" value="Unassembled WGS sequence"/>
</dbReference>
<dbReference type="GO" id="GO:0005739">
    <property type="term" value="C:mitochondrion"/>
    <property type="evidence" value="ECO:0007669"/>
    <property type="project" value="TreeGrafter"/>
</dbReference>
<reference evidence="11" key="1">
    <citation type="journal article" date="2020" name="Stud. Mycol.">
        <title>101 Dothideomycetes genomes: a test case for predicting lifestyles and emergence of pathogens.</title>
        <authorList>
            <person name="Haridas S."/>
            <person name="Albert R."/>
            <person name="Binder M."/>
            <person name="Bloem J."/>
            <person name="Labutti K."/>
            <person name="Salamov A."/>
            <person name="Andreopoulos B."/>
            <person name="Baker S."/>
            <person name="Barry K."/>
            <person name="Bills G."/>
            <person name="Bluhm B."/>
            <person name="Cannon C."/>
            <person name="Castanera R."/>
            <person name="Culley D."/>
            <person name="Daum C."/>
            <person name="Ezra D."/>
            <person name="Gonzalez J."/>
            <person name="Henrissat B."/>
            <person name="Kuo A."/>
            <person name="Liang C."/>
            <person name="Lipzen A."/>
            <person name="Lutzoni F."/>
            <person name="Magnuson J."/>
            <person name="Mondo S."/>
            <person name="Nolan M."/>
            <person name="Ohm R."/>
            <person name="Pangilinan J."/>
            <person name="Park H.-J."/>
            <person name="Ramirez L."/>
            <person name="Alfaro M."/>
            <person name="Sun H."/>
            <person name="Tritt A."/>
            <person name="Yoshinaga Y."/>
            <person name="Zwiers L.-H."/>
            <person name="Turgeon B."/>
            <person name="Goodwin S."/>
            <person name="Spatafora J."/>
            <person name="Crous P."/>
            <person name="Grigoriev I."/>
        </authorList>
    </citation>
    <scope>NUCLEOTIDE SEQUENCE</scope>
    <source>
        <strain evidence="11">CBS 101060</strain>
    </source>
</reference>
<dbReference type="InterPro" id="IPR032632">
    <property type="entry name" value="Peptidase_M16_M"/>
</dbReference>
<evidence type="ECO:0000259" key="9">
    <source>
        <dbReference type="Pfam" id="PF16187"/>
    </source>
</evidence>
<dbReference type="GO" id="GO:0004222">
    <property type="term" value="F:metalloendopeptidase activity"/>
    <property type="evidence" value="ECO:0007669"/>
    <property type="project" value="TreeGrafter"/>
</dbReference>
<dbReference type="FunFam" id="3.30.830.10:FF:000003">
    <property type="entry name" value="Insulin-degrading enzyme"/>
    <property type="match status" value="1"/>
</dbReference>
<evidence type="ECO:0000259" key="7">
    <source>
        <dbReference type="Pfam" id="PF00675"/>
    </source>
</evidence>
<feature type="domain" description="Peptidase M16 N-terminal" evidence="7">
    <location>
        <begin position="41"/>
        <end position="195"/>
    </location>
</feature>
<dbReference type="Pfam" id="PF00675">
    <property type="entry name" value="Peptidase_M16"/>
    <property type="match status" value="1"/>
</dbReference>
<dbReference type="SUPFAM" id="SSF63411">
    <property type="entry name" value="LuxS/MPP-like metallohydrolase"/>
    <property type="match status" value="4"/>
</dbReference>
<dbReference type="FunFam" id="3.30.830.10:FF:000004">
    <property type="entry name" value="Putative insulin-degrading enzyme"/>
    <property type="match status" value="1"/>
</dbReference>
<keyword evidence="2" id="KW-0645">Protease</keyword>
<dbReference type="GO" id="GO:0043171">
    <property type="term" value="P:peptide catabolic process"/>
    <property type="evidence" value="ECO:0007669"/>
    <property type="project" value="TreeGrafter"/>
</dbReference>
<gene>
    <name evidence="11" type="ORF">M501DRAFT_1000574</name>
</gene>
<feature type="domain" description="Peptidase M16 C-terminal" evidence="8">
    <location>
        <begin position="221"/>
        <end position="399"/>
    </location>
</feature>
<dbReference type="InterPro" id="IPR007863">
    <property type="entry name" value="Peptidase_M16_C"/>
</dbReference>
<dbReference type="Pfam" id="PF22456">
    <property type="entry name" value="PqqF-like_C_4"/>
    <property type="match status" value="1"/>
</dbReference>
<evidence type="ECO:0000256" key="3">
    <source>
        <dbReference type="ARBA" id="ARBA00022723"/>
    </source>
</evidence>
<dbReference type="InterPro" id="IPR011765">
    <property type="entry name" value="Pept_M16_N"/>
</dbReference>
<dbReference type="InterPro" id="IPR011249">
    <property type="entry name" value="Metalloenz_LuxS/M16"/>
</dbReference>
<dbReference type="FunFam" id="3.30.830.10:FF:000005">
    <property type="entry name" value="nardilysin isoform X1"/>
    <property type="match status" value="1"/>
</dbReference>
<evidence type="ECO:0000256" key="6">
    <source>
        <dbReference type="ARBA" id="ARBA00023049"/>
    </source>
</evidence>
<evidence type="ECO:0000256" key="4">
    <source>
        <dbReference type="ARBA" id="ARBA00022801"/>
    </source>
</evidence>
<keyword evidence="12" id="KW-1185">Reference proteome</keyword>
<keyword evidence="6" id="KW-0482">Metalloprotease</keyword>
<evidence type="ECO:0000259" key="8">
    <source>
        <dbReference type="Pfam" id="PF05193"/>
    </source>
</evidence>
<dbReference type="PANTHER" id="PTHR43690:SF18">
    <property type="entry name" value="INSULIN-DEGRADING ENZYME-RELATED"/>
    <property type="match status" value="1"/>
</dbReference>
<keyword evidence="3" id="KW-0479">Metal-binding</keyword>
<protein>
    <submittedName>
        <fullName evidence="11">A-pheromone processing metallopeptidase Ste23</fullName>
    </submittedName>
</protein>
<keyword evidence="4" id="KW-0378">Hydrolase</keyword>
<evidence type="ECO:0000256" key="5">
    <source>
        <dbReference type="ARBA" id="ARBA00022833"/>
    </source>
</evidence>
<dbReference type="Gene3D" id="3.30.830.10">
    <property type="entry name" value="Metalloenzyme, LuxS/M16 peptidase-like"/>
    <property type="match status" value="4"/>
</dbReference>
<proteinExistence type="inferred from homology"/>
<evidence type="ECO:0000313" key="11">
    <source>
        <dbReference type="EMBL" id="KAF2841383.1"/>
    </source>
</evidence>
<dbReference type="EMBL" id="MU006091">
    <property type="protein sequence ID" value="KAF2841383.1"/>
    <property type="molecule type" value="Genomic_DNA"/>
</dbReference>
<feature type="domain" description="Coenzyme PQQ synthesis protein F-like C-terminal lobe" evidence="10">
    <location>
        <begin position="801"/>
        <end position="898"/>
    </location>
</feature>
<name>A0A9P4SGX4_9PEZI</name>
<dbReference type="InterPro" id="IPR054734">
    <property type="entry name" value="PqqF-like_C_4"/>
</dbReference>
<dbReference type="GO" id="GO:0005829">
    <property type="term" value="C:cytosol"/>
    <property type="evidence" value="ECO:0007669"/>
    <property type="project" value="TreeGrafter"/>
</dbReference>
<dbReference type="PANTHER" id="PTHR43690">
    <property type="entry name" value="NARDILYSIN"/>
    <property type="match status" value="1"/>
</dbReference>
<evidence type="ECO:0000259" key="10">
    <source>
        <dbReference type="Pfam" id="PF22456"/>
    </source>
</evidence>
<accession>A0A9P4SGX4</accession>
<sequence>MSESVLHRDAPPILIENDLERPALDDRSYRVIKLPNELEALLIHDPDTDMASASMDVNVGAFSDSDDMPGLAHAVEHVSFMGTEKYPKENDYMEYLSRYNGSSNAYTSSTSTNYHFEVAATSSNSKSASQSNGAAKSGSPFYGALDRFAQFFVAPLFLADSVDRELRAVDSEHKKNLQSDVWREAQLDKSLANPKHPYCHFNTGSFKTLHDDPLSRGVNIRNEFMKFWETHYSANRMKLVLLGRESLDEMESWVVEFFADIRNTDRAQYRWDDVPIYSEKELKKVLYVKPVKESRKLRLSFTYPDEEDLYESHPSRYFSHLIGHEGPGSILAYIKAKGWANGLSAGAYSHCPGSAIFTVDVRLTEDGLNHYQEVAQTIFQYISILNERCPQEWVFDEMKGMSEVDFRFKQKSQAVRTTNRLASVMQRPYPRKWLLSGPAVLRKFDARAIRRGLGYLHPKNCRLTVVSQEFPGEWDQREKWYGTEYKVEDMSQEFLEMLQEAAQSAQEDRPSELHLPHRNEFIPTRLEVQKKSVSEPAKAPRLIRNDENVRTWHKRDDRFWVPKANVYIYMRTPLLNLSPKTYVLSLLYEQLVKDALNEYSYDAEISGLRYTLSDIDPGLFIAVGGYDDKMSILLEKVLLSMRDLEVREDRFKITKERISRFFRNQAYDSPYGQIGQYAWWLIHADGWINEQYQVELPDVTADDIRTFFPRLLEQFHIEVLAHGNLHKEDALRLTDQVESILKPKKLPQSHWPIERTVVLPQGCDYIYEHPLKDPANVNHAIKYMLYCGDSYSRELRAKLLLLKQVAKEPAFNQLRTKEQLGYVVFSGEMLSRGFGGFYVLIQSEKSPDYLEERIELFLTKLGKMIAKFTNEEFEAHKSSIINKRLEKLKDLSQESSRFATHIRNETFDFECVYNDADAIREISKEDFLNFYNTHIDPTSPTRAKLAVHMLAQSSVKEIAKNIKPSEQKTALLELLTEFLFTADITPDSKKLSTKFANVDVAANDPVDSVVDALSAYLANVPDLEEAKVKKTLESARTLIAVSLPSMGVEVKKLGDDEEATGAREEDELKKSWPKREQIYITDVQAFKASLGLSRGPISVKELSEFEDSGPKL</sequence>
<evidence type="ECO:0000256" key="1">
    <source>
        <dbReference type="ARBA" id="ARBA00007261"/>
    </source>
</evidence>
<dbReference type="AlphaFoldDB" id="A0A9P4SGX4"/>
<evidence type="ECO:0000313" key="12">
    <source>
        <dbReference type="Proteomes" id="UP000799429"/>
    </source>
</evidence>
<evidence type="ECO:0000256" key="2">
    <source>
        <dbReference type="ARBA" id="ARBA00022670"/>
    </source>
</evidence>
<dbReference type="GO" id="GO:0046872">
    <property type="term" value="F:metal ion binding"/>
    <property type="evidence" value="ECO:0007669"/>
    <property type="project" value="UniProtKB-KW"/>
</dbReference>
<feature type="domain" description="Peptidase M16 middle/third" evidence="9">
    <location>
        <begin position="406"/>
        <end position="691"/>
    </location>
</feature>
<dbReference type="InterPro" id="IPR050626">
    <property type="entry name" value="Peptidase_M16"/>
</dbReference>
<comment type="similarity">
    <text evidence="1">Belongs to the peptidase M16 family.</text>
</comment>
<dbReference type="OrthoDB" id="952271at2759"/>
<dbReference type="GO" id="GO:0051603">
    <property type="term" value="P:proteolysis involved in protein catabolic process"/>
    <property type="evidence" value="ECO:0007669"/>
    <property type="project" value="TreeGrafter"/>
</dbReference>